<proteinExistence type="predicted"/>
<dbReference type="Proteomes" id="UP001276659">
    <property type="component" value="Unassembled WGS sequence"/>
</dbReference>
<evidence type="ECO:0000313" key="1">
    <source>
        <dbReference type="EMBL" id="KAK3167731.1"/>
    </source>
</evidence>
<comment type="caution">
    <text evidence="1">The sequence shown here is derived from an EMBL/GenBank/DDBJ whole genome shotgun (WGS) entry which is preliminary data.</text>
</comment>
<evidence type="ECO:0000313" key="2">
    <source>
        <dbReference type="Proteomes" id="UP001276659"/>
    </source>
</evidence>
<sequence>MLDWIPTLPTTFAQAGMIDVTTSRHAPTTSSLPYQLDVFLLTYEELSYKTLDGMADEKGAKLRELIEKASDEARQGVAWAMERMVVVGRKAEATVEMAGAGKVVNGKVINGRVMNDTDSVAVGASMTTSRRSKKESLLRVWKRLSLGGGGSGRQNNFSSYTHKG</sequence>
<organism evidence="1 2">
    <name type="scientific">Lepraria neglecta</name>
    <dbReference type="NCBI Taxonomy" id="209136"/>
    <lineage>
        <taxon>Eukaryota</taxon>
        <taxon>Fungi</taxon>
        <taxon>Dikarya</taxon>
        <taxon>Ascomycota</taxon>
        <taxon>Pezizomycotina</taxon>
        <taxon>Lecanoromycetes</taxon>
        <taxon>OSLEUM clade</taxon>
        <taxon>Lecanoromycetidae</taxon>
        <taxon>Lecanorales</taxon>
        <taxon>Lecanorineae</taxon>
        <taxon>Stereocaulaceae</taxon>
        <taxon>Lepraria</taxon>
    </lineage>
</organism>
<dbReference type="EMBL" id="JASNWA010000011">
    <property type="protein sequence ID" value="KAK3167731.1"/>
    <property type="molecule type" value="Genomic_DNA"/>
</dbReference>
<protein>
    <submittedName>
        <fullName evidence="1">Uncharacterized protein</fullName>
    </submittedName>
</protein>
<reference evidence="1" key="1">
    <citation type="submission" date="2022-11" db="EMBL/GenBank/DDBJ databases">
        <title>Chromosomal genome sequence assembly and mating type (MAT) locus characterization of the leprose asexual lichenized fungus Lepraria neglecta (Nyl.) Erichsen.</title>
        <authorList>
            <person name="Allen J.L."/>
            <person name="Pfeffer B."/>
        </authorList>
    </citation>
    <scope>NUCLEOTIDE SEQUENCE</scope>
    <source>
        <strain evidence="1">Allen 5258</strain>
    </source>
</reference>
<gene>
    <name evidence="1" type="ORF">OEA41_010859</name>
</gene>
<keyword evidence="2" id="KW-1185">Reference proteome</keyword>
<dbReference type="AlphaFoldDB" id="A0AAD9YXF0"/>
<accession>A0AAD9YXF0</accession>
<name>A0AAD9YXF0_9LECA</name>